<feature type="compositionally biased region" description="Basic and acidic residues" evidence="1">
    <location>
        <begin position="52"/>
        <end position="64"/>
    </location>
</feature>
<feature type="region of interest" description="Disordered" evidence="1">
    <location>
        <begin position="52"/>
        <end position="203"/>
    </location>
</feature>
<organism evidence="2 3">
    <name type="scientific">Corynespora cassiicola Philippines</name>
    <dbReference type="NCBI Taxonomy" id="1448308"/>
    <lineage>
        <taxon>Eukaryota</taxon>
        <taxon>Fungi</taxon>
        <taxon>Dikarya</taxon>
        <taxon>Ascomycota</taxon>
        <taxon>Pezizomycotina</taxon>
        <taxon>Dothideomycetes</taxon>
        <taxon>Pleosporomycetidae</taxon>
        <taxon>Pleosporales</taxon>
        <taxon>Corynesporascaceae</taxon>
        <taxon>Corynespora</taxon>
    </lineage>
</organism>
<feature type="compositionally biased region" description="Basic and acidic residues" evidence="1">
    <location>
        <begin position="88"/>
        <end position="113"/>
    </location>
</feature>
<feature type="compositionally biased region" description="Basic and acidic residues" evidence="1">
    <location>
        <begin position="505"/>
        <end position="519"/>
    </location>
</feature>
<feature type="region of interest" description="Disordered" evidence="1">
    <location>
        <begin position="449"/>
        <end position="482"/>
    </location>
</feature>
<feature type="compositionally biased region" description="Basic and acidic residues" evidence="1">
    <location>
        <begin position="166"/>
        <end position="175"/>
    </location>
</feature>
<feature type="region of interest" description="Disordered" evidence="1">
    <location>
        <begin position="500"/>
        <end position="519"/>
    </location>
</feature>
<proteinExistence type="predicted"/>
<protein>
    <submittedName>
        <fullName evidence="2">Uncharacterized protein</fullName>
    </submittedName>
</protein>
<evidence type="ECO:0000256" key="1">
    <source>
        <dbReference type="SAM" id="MobiDB-lite"/>
    </source>
</evidence>
<evidence type="ECO:0000313" key="2">
    <source>
        <dbReference type="EMBL" id="PSN63700.1"/>
    </source>
</evidence>
<sequence>MGFLPYRREPQGHTAYLSKERRSRNLELARVSTFRLLLEGFVEQLKICRLRKQEQAREARERRPEVRRRARSADLNGLYKGPDDEVPMSEHHERTPSRHHSPTHEHVSGEDQRPVIPYPVVGKSNPDLTSPYMMNGGAGPPGTAGEYCNSHQEPHHGDDPQPSDKTPSRERKQRLGSDGQPLVQGRRGWRDPSPGAPPKYKFHIDPTFGFAKHWQKCTEWVQQRDDWEAKKKERRSRGPLITRREIKRAKSKPQEGKTHQSFNNSHTQGFANPAPPSPLPGNAAQTPPAPAPSVHVRFANEPTATAHGDVAGPGKSGQAQYQPPPAAQDAQFQDPTYPQNLHSQAVEERERAQARASAGTAADDLSTHYAKAPHGDKGDVSALEVGGSEPEARYLDVVGRGQTGSTMESEEWWDGSVVNPGEERGAGVQARGSEGRFFTKEFVEQLRVLSGEQGGRRGSVSTGLNTSETDATSLTSSEGSRVPHRLLSRSSFDEILRNLSADVGDPGRRADRDGGAGRG</sequence>
<keyword evidence="3" id="KW-1185">Reference proteome</keyword>
<gene>
    <name evidence="2" type="ORF">BS50DRAFT_590724</name>
</gene>
<name>A0A2T2NE99_CORCC</name>
<dbReference type="EMBL" id="KZ678139">
    <property type="protein sequence ID" value="PSN63700.1"/>
    <property type="molecule type" value="Genomic_DNA"/>
</dbReference>
<feature type="region of interest" description="Disordered" evidence="1">
    <location>
        <begin position="222"/>
        <end position="432"/>
    </location>
</feature>
<feature type="compositionally biased region" description="Polar residues" evidence="1">
    <location>
        <begin position="459"/>
        <end position="479"/>
    </location>
</feature>
<evidence type="ECO:0000313" key="3">
    <source>
        <dbReference type="Proteomes" id="UP000240883"/>
    </source>
</evidence>
<feature type="compositionally biased region" description="Basic and acidic residues" evidence="1">
    <location>
        <begin position="222"/>
        <end position="231"/>
    </location>
</feature>
<accession>A0A2T2NE99</accession>
<dbReference type="AlphaFoldDB" id="A0A2T2NE99"/>
<feature type="compositionally biased region" description="Polar residues" evidence="1">
    <location>
        <begin position="259"/>
        <end position="270"/>
    </location>
</feature>
<dbReference type="Proteomes" id="UP000240883">
    <property type="component" value="Unassembled WGS sequence"/>
</dbReference>
<reference evidence="2 3" key="1">
    <citation type="journal article" date="2018" name="Front. Microbiol.">
        <title>Genome-Wide Analysis of Corynespora cassiicola Leaf Fall Disease Putative Effectors.</title>
        <authorList>
            <person name="Lopez D."/>
            <person name="Ribeiro S."/>
            <person name="Label P."/>
            <person name="Fumanal B."/>
            <person name="Venisse J.S."/>
            <person name="Kohler A."/>
            <person name="de Oliveira R.R."/>
            <person name="Labutti K."/>
            <person name="Lipzen A."/>
            <person name="Lail K."/>
            <person name="Bauer D."/>
            <person name="Ohm R.A."/>
            <person name="Barry K.W."/>
            <person name="Spatafora J."/>
            <person name="Grigoriev I.V."/>
            <person name="Martin F.M."/>
            <person name="Pujade-Renaud V."/>
        </authorList>
    </citation>
    <scope>NUCLEOTIDE SEQUENCE [LARGE SCALE GENOMIC DNA]</scope>
    <source>
        <strain evidence="2 3">Philippines</strain>
    </source>
</reference>